<sequence length="141" mass="16048">MAAQRKKALPRTIFVDTSAWYACANRADPDHSAVSVFLEKFAGQLVTSNCIFDELITLVHKRMGHAEALQAGAVLRNAEIVRLERVNFADEEAAWQLFQDRPDKDYSFTDCTSFVLMRRLRLAHALATDEHFRQEGFAVYP</sequence>
<dbReference type="PANTHER" id="PTHR42188:SF1">
    <property type="entry name" value="23S RRNA-SPECIFIC ENDONUCLEASE VAPC20"/>
    <property type="match status" value="1"/>
</dbReference>
<dbReference type="InterPro" id="IPR029060">
    <property type="entry name" value="PIN-like_dom_sf"/>
</dbReference>
<organism evidence="2 3">
    <name type="scientific">Fraserbacteria sp. (strain RBG_16_55_9)</name>
    <dbReference type="NCBI Taxonomy" id="1817864"/>
    <lineage>
        <taxon>Bacteria</taxon>
        <taxon>Candidatus Fraseribacteriota</taxon>
    </lineage>
</organism>
<dbReference type="InterPro" id="IPR039018">
    <property type="entry name" value="VapC20-like"/>
</dbReference>
<dbReference type="InterPro" id="IPR002716">
    <property type="entry name" value="PIN_dom"/>
</dbReference>
<dbReference type="STRING" id="1817864.A2Z21_03480"/>
<feature type="domain" description="PIN" evidence="1">
    <location>
        <begin position="13"/>
        <end position="134"/>
    </location>
</feature>
<dbReference type="GO" id="GO:0004521">
    <property type="term" value="F:RNA endonuclease activity"/>
    <property type="evidence" value="ECO:0007669"/>
    <property type="project" value="InterPro"/>
</dbReference>
<proteinExistence type="predicted"/>
<evidence type="ECO:0000313" key="3">
    <source>
        <dbReference type="Proteomes" id="UP000179157"/>
    </source>
</evidence>
<protein>
    <recommendedName>
        <fullName evidence="1">PIN domain-containing protein</fullName>
    </recommendedName>
</protein>
<dbReference type="Pfam" id="PF01850">
    <property type="entry name" value="PIN"/>
    <property type="match status" value="1"/>
</dbReference>
<dbReference type="SUPFAM" id="SSF88723">
    <property type="entry name" value="PIN domain-like"/>
    <property type="match status" value="1"/>
</dbReference>
<reference evidence="2 3" key="1">
    <citation type="journal article" date="2016" name="Nat. Commun.">
        <title>Thousands of microbial genomes shed light on interconnected biogeochemical processes in an aquifer system.</title>
        <authorList>
            <person name="Anantharaman K."/>
            <person name="Brown C.T."/>
            <person name="Hug L.A."/>
            <person name="Sharon I."/>
            <person name="Castelle C.J."/>
            <person name="Probst A.J."/>
            <person name="Thomas B.C."/>
            <person name="Singh A."/>
            <person name="Wilkins M.J."/>
            <person name="Karaoz U."/>
            <person name="Brodie E.L."/>
            <person name="Williams K.H."/>
            <person name="Hubbard S.S."/>
            <person name="Banfield J.F."/>
        </authorList>
    </citation>
    <scope>NUCLEOTIDE SEQUENCE [LARGE SCALE GENOMIC DNA]</scope>
    <source>
        <strain evidence="3">RBG_16_55_9</strain>
    </source>
</reference>
<dbReference type="Gene3D" id="3.40.50.1010">
    <property type="entry name" value="5'-nuclease"/>
    <property type="match status" value="1"/>
</dbReference>
<accession>A0A1F5URK3</accession>
<dbReference type="Proteomes" id="UP000179157">
    <property type="component" value="Unassembled WGS sequence"/>
</dbReference>
<dbReference type="EMBL" id="MFGX01000097">
    <property type="protein sequence ID" value="OGF53782.1"/>
    <property type="molecule type" value="Genomic_DNA"/>
</dbReference>
<dbReference type="GO" id="GO:0016075">
    <property type="term" value="P:rRNA catabolic process"/>
    <property type="evidence" value="ECO:0007669"/>
    <property type="project" value="TreeGrafter"/>
</dbReference>
<dbReference type="AlphaFoldDB" id="A0A1F5URK3"/>
<evidence type="ECO:0000259" key="1">
    <source>
        <dbReference type="Pfam" id="PF01850"/>
    </source>
</evidence>
<evidence type="ECO:0000313" key="2">
    <source>
        <dbReference type="EMBL" id="OGF53782.1"/>
    </source>
</evidence>
<dbReference type="PANTHER" id="PTHR42188">
    <property type="entry name" value="23S RRNA-SPECIFIC ENDONUCLEASE VAPC20"/>
    <property type="match status" value="1"/>
</dbReference>
<gene>
    <name evidence="2" type="ORF">A2Z21_03480</name>
</gene>
<name>A0A1F5URK3_FRAXR</name>
<comment type="caution">
    <text evidence="2">The sequence shown here is derived from an EMBL/GenBank/DDBJ whole genome shotgun (WGS) entry which is preliminary data.</text>
</comment>